<dbReference type="PANTHER" id="PTHR40040">
    <property type="entry name" value="SMALL HYDROPHOBIC PROTEIN-RELATED"/>
    <property type="match status" value="1"/>
</dbReference>
<accession>A0ABV9GMX1</accession>
<evidence type="ECO:0000313" key="3">
    <source>
        <dbReference type="Proteomes" id="UP001596022"/>
    </source>
</evidence>
<reference evidence="3" key="1">
    <citation type="journal article" date="2019" name="Int. J. Syst. Evol. Microbiol.">
        <title>The Global Catalogue of Microorganisms (GCM) 10K type strain sequencing project: providing services to taxonomists for standard genome sequencing and annotation.</title>
        <authorList>
            <consortium name="The Broad Institute Genomics Platform"/>
            <consortium name="The Broad Institute Genome Sequencing Center for Infectious Disease"/>
            <person name="Wu L."/>
            <person name="Ma J."/>
        </authorList>
    </citation>
    <scope>NUCLEOTIDE SEQUENCE [LARGE SCALE GENOMIC DNA]</scope>
    <source>
        <strain evidence="3">CGMCC 1.16306</strain>
    </source>
</reference>
<proteinExistence type="predicted"/>
<protein>
    <submittedName>
        <fullName evidence="2">DUF4190 domain-containing protein</fullName>
    </submittedName>
</protein>
<sequence>MADKDHDRIGVKDHDDLDVAHDDYFDGAIDETVGDRVFAGDDLDAHETRVDNLDDRIDDEDFFNEEVAAESAIDRPIVDYDRDKGDDDVAGGTGIGWLALVLSAIGLFFLPVVMGAAGIIVGIIARRQGAKVLGAWAIGVGIAAIVIRLFTAPFF</sequence>
<keyword evidence="1" id="KW-1133">Transmembrane helix</keyword>
<keyword evidence="1" id="KW-0472">Membrane</keyword>
<organism evidence="2 3">
    <name type="scientific">Camelliibacillus cellulosilyticus</name>
    <dbReference type="NCBI Taxonomy" id="2174486"/>
    <lineage>
        <taxon>Bacteria</taxon>
        <taxon>Bacillati</taxon>
        <taxon>Bacillota</taxon>
        <taxon>Bacilli</taxon>
        <taxon>Bacillales</taxon>
        <taxon>Sporolactobacillaceae</taxon>
        <taxon>Camelliibacillus</taxon>
    </lineage>
</organism>
<comment type="caution">
    <text evidence="2">The sequence shown here is derived from an EMBL/GenBank/DDBJ whole genome shotgun (WGS) entry which is preliminary data.</text>
</comment>
<dbReference type="EMBL" id="JBHSFW010000001">
    <property type="protein sequence ID" value="MFC4618010.1"/>
    <property type="molecule type" value="Genomic_DNA"/>
</dbReference>
<name>A0ABV9GMX1_9BACL</name>
<dbReference type="RefSeq" id="WP_376845019.1">
    <property type="nucleotide sequence ID" value="NZ_JBHSFW010000001.1"/>
</dbReference>
<keyword evidence="3" id="KW-1185">Reference proteome</keyword>
<dbReference type="Proteomes" id="UP001596022">
    <property type="component" value="Unassembled WGS sequence"/>
</dbReference>
<feature type="transmembrane region" description="Helical" evidence="1">
    <location>
        <begin position="132"/>
        <end position="151"/>
    </location>
</feature>
<evidence type="ECO:0000313" key="2">
    <source>
        <dbReference type="EMBL" id="MFC4618010.1"/>
    </source>
</evidence>
<dbReference type="InterPro" id="IPR055338">
    <property type="entry name" value="YqfX-like"/>
</dbReference>
<dbReference type="PANTHER" id="PTHR40040:SF1">
    <property type="entry name" value="MEMBRANE PROTEIN"/>
    <property type="match status" value="1"/>
</dbReference>
<gene>
    <name evidence="2" type="ORF">ACFO4N_04620</name>
</gene>
<evidence type="ECO:0000256" key="1">
    <source>
        <dbReference type="SAM" id="Phobius"/>
    </source>
</evidence>
<keyword evidence="1" id="KW-0812">Transmembrane</keyword>
<feature type="transmembrane region" description="Helical" evidence="1">
    <location>
        <begin position="95"/>
        <end position="125"/>
    </location>
</feature>